<evidence type="ECO:0000313" key="1">
    <source>
        <dbReference type="EMBL" id="TCS93413.1"/>
    </source>
</evidence>
<protein>
    <submittedName>
        <fullName evidence="1">Uncharacterized protein</fullName>
    </submittedName>
</protein>
<dbReference type="Pfam" id="PF21835">
    <property type="entry name" value="YIEGIA_cap"/>
    <property type="match status" value="1"/>
</dbReference>
<organism evidence="1 2">
    <name type="scientific">Hazenella coriacea</name>
    <dbReference type="NCBI Taxonomy" id="1179467"/>
    <lineage>
        <taxon>Bacteria</taxon>
        <taxon>Bacillati</taxon>
        <taxon>Bacillota</taxon>
        <taxon>Bacilli</taxon>
        <taxon>Bacillales</taxon>
        <taxon>Thermoactinomycetaceae</taxon>
        <taxon>Hazenella</taxon>
    </lineage>
</organism>
<dbReference type="Proteomes" id="UP000294937">
    <property type="component" value="Unassembled WGS sequence"/>
</dbReference>
<dbReference type="RefSeq" id="WP_243648724.1">
    <property type="nucleotide sequence ID" value="NZ_SMAG01000007.1"/>
</dbReference>
<dbReference type="EMBL" id="SMAG01000007">
    <property type="protein sequence ID" value="TCS93413.1"/>
    <property type="molecule type" value="Genomic_DNA"/>
</dbReference>
<name>A0A4R3L1I3_9BACL</name>
<sequence>MGDGTIQKAIMAIITMNPTQIKGGVPVFIADNQEEFQHKAFVLEKILDGMAHEVDPQTMIIVRH</sequence>
<accession>A0A4R3L1I3</accession>
<comment type="caution">
    <text evidence="1">The sequence shown here is derived from an EMBL/GenBank/DDBJ whole genome shotgun (WGS) entry which is preliminary data.</text>
</comment>
<keyword evidence="2" id="KW-1185">Reference proteome</keyword>
<dbReference type="AlphaFoldDB" id="A0A4R3L1I3"/>
<dbReference type="InterPro" id="IPR054055">
    <property type="entry name" value="YpzH"/>
</dbReference>
<reference evidence="1 2" key="1">
    <citation type="submission" date="2019-03" db="EMBL/GenBank/DDBJ databases">
        <title>Genomic Encyclopedia of Type Strains, Phase IV (KMG-IV): sequencing the most valuable type-strain genomes for metagenomic binning, comparative biology and taxonomic classification.</title>
        <authorList>
            <person name="Goeker M."/>
        </authorList>
    </citation>
    <scope>NUCLEOTIDE SEQUENCE [LARGE SCALE GENOMIC DNA]</scope>
    <source>
        <strain evidence="1 2">DSM 45707</strain>
    </source>
</reference>
<gene>
    <name evidence="1" type="ORF">EDD58_10760</name>
</gene>
<proteinExistence type="predicted"/>
<evidence type="ECO:0000313" key="2">
    <source>
        <dbReference type="Proteomes" id="UP000294937"/>
    </source>
</evidence>